<protein>
    <submittedName>
        <fullName evidence="1">Uncharacterized protein</fullName>
    </submittedName>
</protein>
<keyword evidence="2" id="KW-1185">Reference proteome</keyword>
<evidence type="ECO:0000313" key="1">
    <source>
        <dbReference type="EMBL" id="AWG24645.1"/>
    </source>
</evidence>
<name>A0A2S1LLM3_9FLAO</name>
<proteinExistence type="predicted"/>
<gene>
    <name evidence="1" type="ORF">FK004_05060</name>
</gene>
<organism evidence="1 2">
    <name type="scientific">Flavobacterium kingsejongi</name>
    <dbReference type="NCBI Taxonomy" id="1678728"/>
    <lineage>
        <taxon>Bacteria</taxon>
        <taxon>Pseudomonadati</taxon>
        <taxon>Bacteroidota</taxon>
        <taxon>Flavobacteriia</taxon>
        <taxon>Flavobacteriales</taxon>
        <taxon>Flavobacteriaceae</taxon>
        <taxon>Flavobacterium</taxon>
    </lineage>
</organism>
<reference evidence="1 2" key="1">
    <citation type="submission" date="2017-04" db="EMBL/GenBank/DDBJ databases">
        <title>Complete genome sequence of Flavobacterium kingsejong AJ004.</title>
        <authorList>
            <person name="Lee P.C."/>
        </authorList>
    </citation>
    <scope>NUCLEOTIDE SEQUENCE [LARGE SCALE GENOMIC DNA]</scope>
    <source>
        <strain evidence="1 2">AJ004</strain>
    </source>
</reference>
<accession>A0A2S1LLM3</accession>
<sequence length="203" mass="23771">MFNQSQLLNRALVLSKFSDADIAQLYEEYRNSLDLELRLTVEIMLAQDKECRIASVFNMDTMKKVDRINRQKLQMILSEKGYPSRKKIGSYSLNQKNVNLNALFLHADPIQLQEELLSKLKQYVINGDCPPYIYAGPFDKLMLSYGAETQLYGTMNKNYKELMPLQYPKKLDSLRKSIGLPHIDYSKWRLKTKYNTSFDYDLK</sequence>
<dbReference type="OrthoDB" id="1490993at2"/>
<dbReference type="KEGG" id="fki:FK004_05060"/>
<evidence type="ECO:0000313" key="2">
    <source>
        <dbReference type="Proteomes" id="UP000244677"/>
    </source>
</evidence>
<dbReference type="AlphaFoldDB" id="A0A2S1LLM3"/>
<dbReference type="Proteomes" id="UP000244677">
    <property type="component" value="Chromosome"/>
</dbReference>
<dbReference type="EMBL" id="CP020919">
    <property type="protein sequence ID" value="AWG24645.1"/>
    <property type="molecule type" value="Genomic_DNA"/>
</dbReference>
<dbReference type="RefSeq" id="WP_108736279.1">
    <property type="nucleotide sequence ID" value="NZ_CP020919.1"/>
</dbReference>